<evidence type="ECO:0000256" key="4">
    <source>
        <dbReference type="ARBA" id="ARBA00023136"/>
    </source>
</evidence>
<dbReference type="GO" id="GO:0016020">
    <property type="term" value="C:membrane"/>
    <property type="evidence" value="ECO:0007669"/>
    <property type="project" value="UniProtKB-SubCell"/>
</dbReference>
<dbReference type="GeneID" id="63854830"/>
<comment type="caution">
    <text evidence="7">The sequence shown here is derived from an EMBL/GenBank/DDBJ whole genome shotgun (WGS) entry which is preliminary data.</text>
</comment>
<evidence type="ECO:0000259" key="6">
    <source>
        <dbReference type="Pfam" id="PF13813"/>
    </source>
</evidence>
<gene>
    <name evidence="7" type="ORF">K460DRAFT_41305</name>
</gene>
<dbReference type="AlphaFoldDB" id="A0A9P4GUV2"/>
<evidence type="ECO:0000256" key="2">
    <source>
        <dbReference type="ARBA" id="ARBA00022692"/>
    </source>
</evidence>
<feature type="transmembrane region" description="Helical" evidence="5">
    <location>
        <begin position="12"/>
        <end position="29"/>
    </location>
</feature>
<feature type="transmembrane region" description="Helical" evidence="5">
    <location>
        <begin position="366"/>
        <end position="387"/>
    </location>
</feature>
<keyword evidence="8" id="KW-1185">Reference proteome</keyword>
<evidence type="ECO:0000256" key="1">
    <source>
        <dbReference type="ARBA" id="ARBA00004141"/>
    </source>
</evidence>
<dbReference type="RefSeq" id="XP_040794348.1">
    <property type="nucleotide sequence ID" value="XM_040937580.1"/>
</dbReference>
<dbReference type="InterPro" id="IPR032805">
    <property type="entry name" value="Wax_synthase_dom"/>
</dbReference>
<reference evidence="7" key="1">
    <citation type="submission" date="2020-01" db="EMBL/GenBank/DDBJ databases">
        <authorList>
            <consortium name="DOE Joint Genome Institute"/>
            <person name="Haridas S."/>
            <person name="Albert R."/>
            <person name="Binder M."/>
            <person name="Bloem J."/>
            <person name="Labutti K."/>
            <person name="Salamov A."/>
            <person name="Andreopoulos B."/>
            <person name="Baker S.E."/>
            <person name="Barry K."/>
            <person name="Bills G."/>
            <person name="Bluhm B.H."/>
            <person name="Cannon C."/>
            <person name="Castanera R."/>
            <person name="Culley D.E."/>
            <person name="Daum C."/>
            <person name="Ezra D."/>
            <person name="Gonzalez J.B."/>
            <person name="Henrissat B."/>
            <person name="Kuo A."/>
            <person name="Liang C."/>
            <person name="Lipzen A."/>
            <person name="Lutzoni F."/>
            <person name="Magnuson J."/>
            <person name="Mondo S."/>
            <person name="Nolan M."/>
            <person name="Ohm R."/>
            <person name="Pangilinan J."/>
            <person name="Park H.-J."/>
            <person name="Ramirez L."/>
            <person name="Alfaro M."/>
            <person name="Sun H."/>
            <person name="Tritt A."/>
            <person name="Yoshinaga Y."/>
            <person name="Zwiers L.-H."/>
            <person name="Turgeon B.G."/>
            <person name="Goodwin S.B."/>
            <person name="Spatafora J.W."/>
            <person name="Crous P.W."/>
            <person name="Grigoriev I.V."/>
        </authorList>
    </citation>
    <scope>NUCLEOTIDE SEQUENCE</scope>
    <source>
        <strain evidence="7">CBS 394.84</strain>
    </source>
</reference>
<feature type="transmembrane region" description="Helical" evidence="5">
    <location>
        <begin position="306"/>
        <end position="327"/>
    </location>
</feature>
<accession>A0A9P4GUV2</accession>
<feature type="domain" description="Wax synthase" evidence="6">
    <location>
        <begin position="254"/>
        <end position="341"/>
    </location>
</feature>
<name>A0A9P4GUV2_9PLEO</name>
<keyword evidence="2 5" id="KW-0812">Transmembrane</keyword>
<keyword evidence="4 5" id="KW-0472">Membrane</keyword>
<dbReference type="Pfam" id="PF13813">
    <property type="entry name" value="MBOAT_2"/>
    <property type="match status" value="1"/>
</dbReference>
<proteinExistence type="predicted"/>
<dbReference type="OrthoDB" id="1077582at2759"/>
<feature type="transmembrane region" description="Helical" evidence="5">
    <location>
        <begin position="336"/>
        <end position="354"/>
    </location>
</feature>
<comment type="subcellular location">
    <subcellularLocation>
        <location evidence="1">Membrane</location>
        <topology evidence="1">Multi-pass membrane protein</topology>
    </subcellularLocation>
</comment>
<evidence type="ECO:0000313" key="8">
    <source>
        <dbReference type="Proteomes" id="UP000800039"/>
    </source>
</evidence>
<evidence type="ECO:0000256" key="3">
    <source>
        <dbReference type="ARBA" id="ARBA00022989"/>
    </source>
</evidence>
<keyword evidence="3 5" id="KW-1133">Transmembrane helix</keyword>
<organism evidence="7 8">
    <name type="scientific">Cucurbitaria berberidis CBS 394.84</name>
    <dbReference type="NCBI Taxonomy" id="1168544"/>
    <lineage>
        <taxon>Eukaryota</taxon>
        <taxon>Fungi</taxon>
        <taxon>Dikarya</taxon>
        <taxon>Ascomycota</taxon>
        <taxon>Pezizomycotina</taxon>
        <taxon>Dothideomycetes</taxon>
        <taxon>Pleosporomycetidae</taxon>
        <taxon>Pleosporales</taxon>
        <taxon>Pleosporineae</taxon>
        <taxon>Cucurbitariaceae</taxon>
        <taxon>Cucurbitaria</taxon>
    </lineage>
</organism>
<sequence>MAVSLELPPIFALLQVPLIYLVNIVALAIGPRHQFLRVLISLPAVVLLLCQGLYREGDSPWAIQYGMNCAALSATLTYVDWTLLCSPDKEGWYKIQYNKPVVTGKEKENSKTNGLGKKSNEAVVPVGFRSRLWWGVRLATTNRYVGWSCQVKNVPVQVDADYPRLRFVARKSLKAIFLYLVKDALFSYTASTPHGSWTDILSVKPAISYSSYPFWHRFWYAWVNLAMTCVSMEMLNSAYGAVSVATGLANPRDCPSTFGDVRKMTSVRNTFSTVWHQQCRRICSAPGIFIVRDVLHLPKGSLASGYIQLFIAFSLSGLVHGGASMLIHRSFNDDRAYAFFISQAMIIIIEGHFIVLGKHLGLKDSLFWRCIGFFWTVFVIGASFDLVSSRTNAHGMWIHDRERDWFGIGPKVVP</sequence>
<evidence type="ECO:0000256" key="5">
    <source>
        <dbReference type="SAM" id="Phobius"/>
    </source>
</evidence>
<dbReference type="EMBL" id="ML976614">
    <property type="protein sequence ID" value="KAF1851785.1"/>
    <property type="molecule type" value="Genomic_DNA"/>
</dbReference>
<evidence type="ECO:0000313" key="7">
    <source>
        <dbReference type="EMBL" id="KAF1851785.1"/>
    </source>
</evidence>
<dbReference type="Proteomes" id="UP000800039">
    <property type="component" value="Unassembled WGS sequence"/>
</dbReference>
<protein>
    <recommendedName>
        <fullName evidence="6">Wax synthase domain-containing protein</fullName>
    </recommendedName>
</protein>